<organism evidence="2 3">
    <name type="scientific">Stachybotrys elegans</name>
    <dbReference type="NCBI Taxonomy" id="80388"/>
    <lineage>
        <taxon>Eukaryota</taxon>
        <taxon>Fungi</taxon>
        <taxon>Dikarya</taxon>
        <taxon>Ascomycota</taxon>
        <taxon>Pezizomycotina</taxon>
        <taxon>Sordariomycetes</taxon>
        <taxon>Hypocreomycetidae</taxon>
        <taxon>Hypocreales</taxon>
        <taxon>Stachybotryaceae</taxon>
        <taxon>Stachybotrys</taxon>
    </lineage>
</organism>
<feature type="region of interest" description="Disordered" evidence="1">
    <location>
        <begin position="820"/>
        <end position="897"/>
    </location>
</feature>
<name>A0A8K0SR78_9HYPO</name>
<evidence type="ECO:0000256" key="1">
    <source>
        <dbReference type="SAM" id="MobiDB-lite"/>
    </source>
</evidence>
<evidence type="ECO:0008006" key="4">
    <source>
        <dbReference type="Google" id="ProtNLM"/>
    </source>
</evidence>
<feature type="region of interest" description="Disordered" evidence="1">
    <location>
        <begin position="99"/>
        <end position="119"/>
    </location>
</feature>
<dbReference type="PANTHER" id="PTHR39597">
    <property type="entry name" value="UBA DOMAIN-CONTAINING PROTEIN RUP1"/>
    <property type="match status" value="1"/>
</dbReference>
<feature type="compositionally biased region" description="Basic and acidic residues" evidence="1">
    <location>
        <begin position="855"/>
        <end position="867"/>
    </location>
</feature>
<dbReference type="PANTHER" id="PTHR39597:SF1">
    <property type="entry name" value="UBA DOMAIN-CONTAINING PROTEIN RUP1"/>
    <property type="match status" value="1"/>
</dbReference>
<dbReference type="AlphaFoldDB" id="A0A8K0SR78"/>
<feature type="region of interest" description="Disordered" evidence="1">
    <location>
        <begin position="714"/>
        <end position="774"/>
    </location>
</feature>
<dbReference type="GO" id="GO:0016579">
    <property type="term" value="P:protein deubiquitination"/>
    <property type="evidence" value="ECO:0007669"/>
    <property type="project" value="TreeGrafter"/>
</dbReference>
<dbReference type="EMBL" id="JAGPNK010000007">
    <property type="protein sequence ID" value="KAH7318359.1"/>
    <property type="molecule type" value="Genomic_DNA"/>
</dbReference>
<dbReference type="OrthoDB" id="4489171at2759"/>
<keyword evidence="3" id="KW-1185">Reference proteome</keyword>
<comment type="caution">
    <text evidence="2">The sequence shown here is derived from an EMBL/GenBank/DDBJ whole genome shotgun (WGS) entry which is preliminary data.</text>
</comment>
<reference evidence="2" key="1">
    <citation type="journal article" date="2021" name="Nat. Commun.">
        <title>Genetic determinants of endophytism in the Arabidopsis root mycobiome.</title>
        <authorList>
            <person name="Mesny F."/>
            <person name="Miyauchi S."/>
            <person name="Thiergart T."/>
            <person name="Pickel B."/>
            <person name="Atanasova L."/>
            <person name="Karlsson M."/>
            <person name="Huettel B."/>
            <person name="Barry K.W."/>
            <person name="Haridas S."/>
            <person name="Chen C."/>
            <person name="Bauer D."/>
            <person name="Andreopoulos W."/>
            <person name="Pangilinan J."/>
            <person name="LaButti K."/>
            <person name="Riley R."/>
            <person name="Lipzen A."/>
            <person name="Clum A."/>
            <person name="Drula E."/>
            <person name="Henrissat B."/>
            <person name="Kohler A."/>
            <person name="Grigoriev I.V."/>
            <person name="Martin F.M."/>
            <person name="Hacquard S."/>
        </authorList>
    </citation>
    <scope>NUCLEOTIDE SEQUENCE</scope>
    <source>
        <strain evidence="2">MPI-CAGE-CH-0235</strain>
    </source>
</reference>
<dbReference type="InterPro" id="IPR003903">
    <property type="entry name" value="UIM_dom"/>
</dbReference>
<proteinExistence type="predicted"/>
<dbReference type="GO" id="GO:0005634">
    <property type="term" value="C:nucleus"/>
    <property type="evidence" value="ECO:0007669"/>
    <property type="project" value="TreeGrafter"/>
</dbReference>
<evidence type="ECO:0000313" key="2">
    <source>
        <dbReference type="EMBL" id="KAH7318359.1"/>
    </source>
</evidence>
<protein>
    <recommendedName>
        <fullName evidence="4">Ubiquitin interaction domain-containing protein</fullName>
    </recommendedName>
</protein>
<gene>
    <name evidence="2" type="ORF">B0I35DRAFT_431904</name>
</gene>
<accession>A0A8K0SR78</accession>
<dbReference type="GO" id="GO:0005829">
    <property type="term" value="C:cytosol"/>
    <property type="evidence" value="ECO:0007669"/>
    <property type="project" value="TreeGrafter"/>
</dbReference>
<dbReference type="PROSITE" id="PS50330">
    <property type="entry name" value="UIM"/>
    <property type="match status" value="1"/>
</dbReference>
<dbReference type="InterPro" id="IPR055335">
    <property type="entry name" value="Ucp6/RUP1"/>
</dbReference>
<sequence>MAPMEPSEEQITQVIDFANLNPIDDRSMVIQALKGNDLNAETVIMQYFDNSETFRSKYSMKWDETMFTADRNGTGHTGISFHIESPSQNDVIQGVTPPPTVYGPGAPSRPPSRTNNRSPLSKIVDWALPENGIPNSQAEEDEDMQRALRASAEEAGVPMEDHETGIMDSSIPKPIFGPANRPDYDQDSWAMVPTGTKAVQIERAPAASLRKRADGAPAFLIHGQGPRDGHCLGGLLTILHEIPLARNILLAFGTEAPSYGHNSEWWGGQAIIPPHVLAKMQSNGAGSVSTEEAKPMIHHEVHRLMAFLDATERSYGSVSVLTDALLSPSQSTEKQFFEHIYEEDPEAVSSLTQVVTIIEESDEGYGETEGASFGLLEAEHAVEDYADIKTLYECIDHIMWNDIVEWEEINTTSKMATFKQMGETFAIKIAGGGPSDSMEIPEVLYPERWLESRAEEAKLIQSAWCETKKLMSLIKREGEQLNVLTDKGKNLVVDKSASIRKEIEQWKGFSEYLENLARFGAMRDTGFDPYKYPDYRHAPCEMKTEEQHLHDQVGEVLEWMDKVLLDLDERMKSHRAHLDKLTAKQRFLGKLLTQPDKPGRSIPMSCKKYMLRGVATPGNVTYVCQRAVPQLVELDDEPVKVDQWWRLAYTPNQNPPVLAEKIEVERLMREVWSETKNPLLIYATETALKVPRHELPSALDRFARADNKAFRNELNQEKEQPASEASKVTSFGPLSPSKRKHRADSIDSMDTNRASLGSFDRDEMENPFVDHDTTQSEGTEMVDMATVISDASSARLHSPELSSVDYRSARAEAVRRSYGFAGSQDADMEPLLSRADAPLTADDGESSDGLSSDVEMSKEPEMQERARTPALITIAGSQKRGGAAMEDMDMNIPDGHD</sequence>
<dbReference type="Proteomes" id="UP000813444">
    <property type="component" value="Unassembled WGS sequence"/>
</dbReference>
<evidence type="ECO:0000313" key="3">
    <source>
        <dbReference type="Proteomes" id="UP000813444"/>
    </source>
</evidence>